<reference evidence="1 2" key="1">
    <citation type="submission" date="2021-05" db="EMBL/GenBank/DDBJ databases">
        <title>Comparative genomic studies on the polysaccharide-degrading batcterial strains of the Flammeovirga genus.</title>
        <authorList>
            <person name="Zewei F."/>
            <person name="Zheng Z."/>
            <person name="Yu L."/>
            <person name="Ruyue G."/>
            <person name="Yanhong M."/>
            <person name="Yuanyuan C."/>
            <person name="Jingyan G."/>
            <person name="Wenjun H."/>
        </authorList>
    </citation>
    <scope>NUCLEOTIDE SEQUENCE [LARGE SCALE GENOMIC DNA]</scope>
    <source>
        <strain evidence="1 2">NBRC:100898</strain>
    </source>
</reference>
<accession>A0AAX1NDL0</accession>
<dbReference type="Proteomes" id="UP000678679">
    <property type="component" value="Chromosome 2"/>
</dbReference>
<evidence type="ECO:0000313" key="1">
    <source>
        <dbReference type="EMBL" id="QWG05342.1"/>
    </source>
</evidence>
<dbReference type="KEGG" id="fya:KMW28_23255"/>
<name>A0AAX1NDL0_9BACT</name>
<dbReference type="AlphaFoldDB" id="A0AAX1NDL0"/>
<dbReference type="RefSeq" id="WP_169661999.1">
    <property type="nucleotide sequence ID" value="NZ_CP076133.1"/>
</dbReference>
<proteinExistence type="predicted"/>
<organism evidence="1 2">
    <name type="scientific">Flammeovirga yaeyamensis</name>
    <dbReference type="NCBI Taxonomy" id="367791"/>
    <lineage>
        <taxon>Bacteria</taxon>
        <taxon>Pseudomonadati</taxon>
        <taxon>Bacteroidota</taxon>
        <taxon>Cytophagia</taxon>
        <taxon>Cytophagales</taxon>
        <taxon>Flammeovirgaceae</taxon>
        <taxon>Flammeovirga</taxon>
    </lineage>
</organism>
<sequence>MKYLKYLFIISFIFILFEGISLIKSNDNTNSYELVSSFIVTNKQFIHEYGENADVQWLASTKMISNEEKVAIVQYYVDTKNQGEVKILFLLENKNQEWVVADYCESYFDLGRSTYFKNHELIEAWNYCNEE</sequence>
<keyword evidence="2" id="KW-1185">Reference proteome</keyword>
<evidence type="ECO:0000313" key="2">
    <source>
        <dbReference type="Proteomes" id="UP000678679"/>
    </source>
</evidence>
<gene>
    <name evidence="1" type="ORF">KMW28_23255</name>
</gene>
<protein>
    <submittedName>
        <fullName evidence="1">Uncharacterized protein</fullName>
    </submittedName>
</protein>
<dbReference type="EMBL" id="CP076133">
    <property type="protein sequence ID" value="QWG05342.1"/>
    <property type="molecule type" value="Genomic_DNA"/>
</dbReference>